<comment type="function">
    <text evidence="6">Catalyzes the reduction of dTDP-6-deoxy-L-lyxo-4-hexulose to yield dTDP-L-rhamnose.</text>
</comment>
<comment type="pathway">
    <text evidence="1 6">Carbohydrate biosynthesis; dTDP-L-rhamnose biosynthesis.</text>
</comment>
<dbReference type="InterPro" id="IPR005913">
    <property type="entry name" value="dTDP_dehydrorham_reduct"/>
</dbReference>
<organism evidence="8">
    <name type="scientific">Escherichia albertii</name>
    <dbReference type="NCBI Taxonomy" id="208962"/>
    <lineage>
        <taxon>Bacteria</taxon>
        <taxon>Pseudomonadati</taxon>
        <taxon>Pseudomonadota</taxon>
        <taxon>Gammaproteobacteria</taxon>
        <taxon>Enterobacterales</taxon>
        <taxon>Enterobacteriaceae</taxon>
        <taxon>Escherichia</taxon>
    </lineage>
</organism>
<evidence type="ECO:0000256" key="3">
    <source>
        <dbReference type="ARBA" id="ARBA00012929"/>
    </source>
</evidence>
<comment type="similarity">
    <text evidence="2 6">Belongs to the dTDP-4-dehydrorhamnose reductase family.</text>
</comment>
<feature type="domain" description="RmlD-like substrate binding" evidence="7">
    <location>
        <begin position="3"/>
        <end position="160"/>
    </location>
</feature>
<proteinExistence type="inferred from homology"/>
<comment type="catalytic activity">
    <reaction evidence="5 6">
        <text>dTDP-beta-L-rhamnose + NADP(+) = dTDP-4-dehydro-beta-L-rhamnose + NADPH + H(+)</text>
        <dbReference type="Rhea" id="RHEA:21796"/>
        <dbReference type="ChEBI" id="CHEBI:15378"/>
        <dbReference type="ChEBI" id="CHEBI:57510"/>
        <dbReference type="ChEBI" id="CHEBI:57783"/>
        <dbReference type="ChEBI" id="CHEBI:58349"/>
        <dbReference type="ChEBI" id="CHEBI:62830"/>
        <dbReference type="EC" id="1.1.1.133"/>
    </reaction>
</comment>
<accession>A0A1Z1EDS9</accession>
<evidence type="ECO:0000256" key="6">
    <source>
        <dbReference type="RuleBase" id="RU364082"/>
    </source>
</evidence>
<dbReference type="PANTHER" id="PTHR10491:SF4">
    <property type="entry name" value="METHIONINE ADENOSYLTRANSFERASE 2 SUBUNIT BETA"/>
    <property type="match status" value="1"/>
</dbReference>
<dbReference type="GO" id="GO:0005829">
    <property type="term" value="C:cytosol"/>
    <property type="evidence" value="ECO:0007669"/>
    <property type="project" value="TreeGrafter"/>
</dbReference>
<dbReference type="EMBL" id="KY574598">
    <property type="protein sequence ID" value="ARO73534.1"/>
    <property type="molecule type" value="Genomic_DNA"/>
</dbReference>
<sequence>MQKILILGVSGMLGHTLFRFLSSQQDLLVTGTVRHITQEIKLVSSKNIVLMRDVFNKEKLENIINSNDVIINCIGAIKQKYDNKNTDYILLNSYFPHLLNEICIESNKRLIHFSTDCIFNGEKGNYDDGSLSNVIDMYGKSKYLGEVYGDKTLTLRTSLIGHELKSSYSLIDWFLNSNSTVNGYTKAIFSGLPTIEIAHFLYEHVLQSQLHGIYNLSAAPISKFDLLTLVNEVYKLNKTIVPKSDFVIDRSLDSHRLRSLTKYTPPDWNTLVVKMYLDYLSLGALLNER</sequence>
<dbReference type="GO" id="GO:0019305">
    <property type="term" value="P:dTDP-rhamnose biosynthetic process"/>
    <property type="evidence" value="ECO:0007669"/>
    <property type="project" value="UniProtKB-UniPathway"/>
</dbReference>
<dbReference type="UniPathway" id="UPA00281"/>
<evidence type="ECO:0000256" key="4">
    <source>
        <dbReference type="ARBA" id="ARBA00017099"/>
    </source>
</evidence>
<keyword evidence="6" id="KW-0560">Oxidoreductase</keyword>
<dbReference type="RefSeq" id="WP_021562653.1">
    <property type="nucleotide sequence ID" value="NZ_CP099912.1"/>
</dbReference>
<dbReference type="PANTHER" id="PTHR10491">
    <property type="entry name" value="DTDP-4-DEHYDRORHAMNOSE REDUCTASE"/>
    <property type="match status" value="1"/>
</dbReference>
<dbReference type="InterPro" id="IPR036291">
    <property type="entry name" value="NAD(P)-bd_dom_sf"/>
</dbReference>
<dbReference type="GO" id="GO:0008831">
    <property type="term" value="F:dTDP-4-dehydrorhamnose reductase activity"/>
    <property type="evidence" value="ECO:0007669"/>
    <property type="project" value="UniProtKB-EC"/>
</dbReference>
<evidence type="ECO:0000259" key="7">
    <source>
        <dbReference type="Pfam" id="PF04321"/>
    </source>
</evidence>
<dbReference type="UniPathway" id="UPA00124"/>
<keyword evidence="6" id="KW-0521">NADP</keyword>
<dbReference type="SUPFAM" id="SSF51735">
    <property type="entry name" value="NAD(P)-binding Rossmann-fold domains"/>
    <property type="match status" value="1"/>
</dbReference>
<comment type="cofactor">
    <cofactor evidence="6">
        <name>Mg(2+)</name>
        <dbReference type="ChEBI" id="CHEBI:18420"/>
    </cofactor>
    <text evidence="6">Binds 1 Mg(2+) ion per monomer.</text>
</comment>
<dbReference type="InterPro" id="IPR029903">
    <property type="entry name" value="RmlD-like-bd"/>
</dbReference>
<evidence type="ECO:0000256" key="2">
    <source>
        <dbReference type="ARBA" id="ARBA00010944"/>
    </source>
</evidence>
<name>A0A1Z1EDS9_ESCAL</name>
<evidence type="ECO:0000313" key="8">
    <source>
        <dbReference type="EMBL" id="ARO73534.1"/>
    </source>
</evidence>
<dbReference type="Pfam" id="PF04321">
    <property type="entry name" value="RmlD_sub_bind"/>
    <property type="match status" value="1"/>
</dbReference>
<dbReference type="Gene3D" id="3.40.50.720">
    <property type="entry name" value="NAD(P)-binding Rossmann-like Domain"/>
    <property type="match status" value="1"/>
</dbReference>
<reference evidence="8" key="1">
    <citation type="journal article" date="2017" name="Carbohydr. Res.">
        <title>Structures and gene clusters of the O-antigens of Escherichia albertii O3, O4, O6, and O7.</title>
        <authorList>
            <person name="Naumenko O.I."/>
            <person name="Zheng H."/>
            <person name="Senchenkova S.N."/>
            <person name="Wang H."/>
            <person name="Li Q."/>
            <person name="Shashkov A.S."/>
            <person name="Wang J."/>
            <person name="Knirel Y.A."/>
            <person name="Xiong Y."/>
        </authorList>
    </citation>
    <scope>NUCLEOTIDE SEQUENCE</scope>
    <source>
        <strain evidence="8">T20150072</strain>
    </source>
</reference>
<dbReference type="AlphaFoldDB" id="A0A1Z1EDS9"/>
<evidence type="ECO:0000256" key="5">
    <source>
        <dbReference type="ARBA" id="ARBA00048200"/>
    </source>
</evidence>
<dbReference type="EC" id="1.1.1.133" evidence="3 6"/>
<evidence type="ECO:0000256" key="1">
    <source>
        <dbReference type="ARBA" id="ARBA00004781"/>
    </source>
</evidence>
<dbReference type="GO" id="GO:0009243">
    <property type="term" value="P:O antigen biosynthetic process"/>
    <property type="evidence" value="ECO:0007669"/>
    <property type="project" value="UniProtKB-UniPathway"/>
</dbReference>
<dbReference type="CDD" id="cd05254">
    <property type="entry name" value="dTDP_HR_like_SDR_e"/>
    <property type="match status" value="1"/>
</dbReference>
<protein>
    <recommendedName>
        <fullName evidence="4 6">dTDP-4-dehydrorhamnose reductase</fullName>
        <ecNumber evidence="3 6">1.1.1.133</ecNumber>
    </recommendedName>
</protein>